<keyword evidence="1" id="KW-0472">Membrane</keyword>
<evidence type="ECO:0000313" key="5">
    <source>
        <dbReference type="Proteomes" id="UP001430701"/>
    </source>
</evidence>
<gene>
    <name evidence="4" type="ORF">LPH55_03680</name>
</gene>
<dbReference type="EMBL" id="JAJPPU010000001">
    <property type="protein sequence ID" value="MCD8472594.1"/>
    <property type="molecule type" value="Genomic_DNA"/>
</dbReference>
<evidence type="ECO:0000259" key="3">
    <source>
        <dbReference type="Pfam" id="PF25221"/>
    </source>
</evidence>
<sequence length="390" mass="44078">MLCTWLLLTTSAAAHPLRIGIATMQPGEVFFEHFGHDAIIVADPTSGLSISYNFGYFNPETTDFFSRLIRGEMLYYLISLPLEEDLEQYRDAGRSVSIQWLDLLPEQATALAQALAIRSQPEYAGYHYDLIGANCATMVRDSLNQAMGSTLKPQLTRRPSRGNTYRSEVIHLASPTPWMWLALDLVMGPYTDQPLSLWEESFIPMRLAEHLPQVYNSAGRPLVQETQVILPSRITSTSAEHPHHLWIWCAIGCSIATLILLLGTRHPRLLTLLTLPFWLMCALGGLILLYLWGFSTHQATWANRNLLLLNPLCLPLIAGSIAWLRGRTPGRWFDLILWINTASSVTALLAYWLPAYTQRNLSWIGLLLPIHLALAWTLHRRITTPTQQQK</sequence>
<keyword evidence="1" id="KW-1133">Transmembrane helix</keyword>
<comment type="caution">
    <text evidence="4">The sequence shown here is derived from an EMBL/GenBank/DDBJ whole genome shotgun (WGS) entry which is preliminary data.</text>
</comment>
<accession>A0ABS8TU17</accession>
<keyword evidence="1" id="KW-0812">Transmembrane</keyword>
<dbReference type="Proteomes" id="UP001430701">
    <property type="component" value="Unassembled WGS sequence"/>
</dbReference>
<feature type="transmembrane region" description="Helical" evidence="1">
    <location>
        <begin position="360"/>
        <end position="378"/>
    </location>
</feature>
<evidence type="ECO:0000259" key="2">
    <source>
        <dbReference type="Pfam" id="PF13387"/>
    </source>
</evidence>
<reference evidence="4" key="1">
    <citation type="submission" date="2021-11" db="EMBL/GenBank/DDBJ databases">
        <title>Genome sequence of Xylella taiwanensis PLS432.</title>
        <authorList>
            <person name="Weng L.-W."/>
            <person name="Su C.-C."/>
            <person name="Tsai C.-W."/>
            <person name="Kuo C.-H."/>
        </authorList>
    </citation>
    <scope>NUCLEOTIDE SEQUENCE</scope>
    <source>
        <strain evidence="4">PLS432</strain>
    </source>
</reference>
<dbReference type="InterPro" id="IPR025178">
    <property type="entry name" value="Lnb_N"/>
</dbReference>
<feature type="domain" description="Lnb N-terminal periplasmic" evidence="2">
    <location>
        <begin position="17"/>
        <end position="149"/>
    </location>
</feature>
<evidence type="ECO:0000313" key="4">
    <source>
        <dbReference type="EMBL" id="MCD8472594.1"/>
    </source>
</evidence>
<dbReference type="InterPro" id="IPR057436">
    <property type="entry name" value="5TMH_Lnb"/>
</dbReference>
<evidence type="ECO:0000256" key="1">
    <source>
        <dbReference type="SAM" id="Phobius"/>
    </source>
</evidence>
<name>A0ABS8TU17_9GAMM</name>
<protein>
    <submittedName>
        <fullName evidence="4">DUF4105 domain-containing protein</fullName>
    </submittedName>
</protein>
<feature type="transmembrane region" description="Helical" evidence="1">
    <location>
        <begin position="306"/>
        <end position="324"/>
    </location>
</feature>
<dbReference type="Pfam" id="PF13387">
    <property type="entry name" value="Lnb_N"/>
    <property type="match status" value="1"/>
</dbReference>
<feature type="transmembrane region" description="Helical" evidence="1">
    <location>
        <begin position="336"/>
        <end position="354"/>
    </location>
</feature>
<organism evidence="4 5">
    <name type="scientific">Xylella taiwanensis</name>
    <dbReference type="NCBI Taxonomy" id="1444770"/>
    <lineage>
        <taxon>Bacteria</taxon>
        <taxon>Pseudomonadati</taxon>
        <taxon>Pseudomonadota</taxon>
        <taxon>Gammaproteobacteria</taxon>
        <taxon>Lysobacterales</taxon>
        <taxon>Lysobacteraceae</taxon>
        <taxon>Xylella</taxon>
    </lineage>
</organism>
<feature type="transmembrane region" description="Helical" evidence="1">
    <location>
        <begin position="245"/>
        <end position="262"/>
    </location>
</feature>
<feature type="domain" description="Lnb-like transmembrane" evidence="3">
    <location>
        <begin position="249"/>
        <end position="351"/>
    </location>
</feature>
<dbReference type="Pfam" id="PF25221">
    <property type="entry name" value="5TMH_Lnb"/>
    <property type="match status" value="1"/>
</dbReference>
<proteinExistence type="predicted"/>
<feature type="transmembrane region" description="Helical" evidence="1">
    <location>
        <begin position="269"/>
        <end position="294"/>
    </location>
</feature>
<keyword evidence="5" id="KW-1185">Reference proteome</keyword>